<feature type="chain" id="PRO_5043527092" description="SCP domain-containing protein" evidence="5">
    <location>
        <begin position="19"/>
        <end position="661"/>
    </location>
</feature>
<evidence type="ECO:0000256" key="3">
    <source>
        <dbReference type="SAM" id="Coils"/>
    </source>
</evidence>
<proteinExistence type="predicted"/>
<dbReference type="GO" id="GO:0005576">
    <property type="term" value="C:extracellular region"/>
    <property type="evidence" value="ECO:0007669"/>
    <property type="project" value="UniProtKB-SubCell"/>
</dbReference>
<dbReference type="InterPro" id="IPR035940">
    <property type="entry name" value="CAP_sf"/>
</dbReference>
<accession>A0AAU9UDS6</accession>
<dbReference type="EMBL" id="CAKOGL010000017">
    <property type="protein sequence ID" value="CAH2097122.1"/>
    <property type="molecule type" value="Genomic_DNA"/>
</dbReference>
<gene>
    <name evidence="7" type="ORF">EEDITHA_LOCUS12383</name>
</gene>
<keyword evidence="3" id="KW-0175">Coiled coil</keyword>
<evidence type="ECO:0000313" key="7">
    <source>
        <dbReference type="EMBL" id="CAH2097122.1"/>
    </source>
</evidence>
<dbReference type="CDD" id="cd05380">
    <property type="entry name" value="CAP_euk"/>
    <property type="match status" value="1"/>
</dbReference>
<dbReference type="SUPFAM" id="SSF55797">
    <property type="entry name" value="PR-1-like"/>
    <property type="match status" value="1"/>
</dbReference>
<feature type="domain" description="SCP" evidence="6">
    <location>
        <begin position="81"/>
        <end position="255"/>
    </location>
</feature>
<dbReference type="Pfam" id="PF00188">
    <property type="entry name" value="CAP"/>
    <property type="match status" value="1"/>
</dbReference>
<dbReference type="Proteomes" id="UP001153954">
    <property type="component" value="Unassembled WGS sequence"/>
</dbReference>
<keyword evidence="8" id="KW-1185">Reference proteome</keyword>
<evidence type="ECO:0000256" key="1">
    <source>
        <dbReference type="ARBA" id="ARBA00004613"/>
    </source>
</evidence>
<dbReference type="InterPro" id="IPR014044">
    <property type="entry name" value="CAP_dom"/>
</dbReference>
<evidence type="ECO:0000256" key="2">
    <source>
        <dbReference type="ARBA" id="ARBA00022525"/>
    </source>
</evidence>
<comment type="caution">
    <text evidence="7">The sequence shown here is derived from an EMBL/GenBank/DDBJ whole genome shotgun (WGS) entry which is preliminary data.</text>
</comment>
<feature type="region of interest" description="Disordered" evidence="4">
    <location>
        <begin position="586"/>
        <end position="647"/>
    </location>
</feature>
<name>A0AAU9UDS6_EUPED</name>
<protein>
    <recommendedName>
        <fullName evidence="6">SCP domain-containing protein</fullName>
    </recommendedName>
</protein>
<feature type="compositionally biased region" description="Basic residues" evidence="4">
    <location>
        <begin position="611"/>
        <end position="625"/>
    </location>
</feature>
<evidence type="ECO:0000256" key="5">
    <source>
        <dbReference type="SAM" id="SignalP"/>
    </source>
</evidence>
<keyword evidence="5" id="KW-0732">Signal</keyword>
<feature type="signal peptide" evidence="5">
    <location>
        <begin position="1"/>
        <end position="18"/>
    </location>
</feature>
<reference evidence="7" key="1">
    <citation type="submission" date="2022-03" db="EMBL/GenBank/DDBJ databases">
        <authorList>
            <person name="Tunstrom K."/>
        </authorList>
    </citation>
    <scope>NUCLEOTIDE SEQUENCE</scope>
</reference>
<evidence type="ECO:0000313" key="8">
    <source>
        <dbReference type="Proteomes" id="UP001153954"/>
    </source>
</evidence>
<dbReference type="AlphaFoldDB" id="A0AAU9UDS6"/>
<organism evidence="7 8">
    <name type="scientific">Euphydryas editha</name>
    <name type="common">Edith's checkerspot</name>
    <dbReference type="NCBI Taxonomy" id="104508"/>
    <lineage>
        <taxon>Eukaryota</taxon>
        <taxon>Metazoa</taxon>
        <taxon>Ecdysozoa</taxon>
        <taxon>Arthropoda</taxon>
        <taxon>Hexapoda</taxon>
        <taxon>Insecta</taxon>
        <taxon>Pterygota</taxon>
        <taxon>Neoptera</taxon>
        <taxon>Endopterygota</taxon>
        <taxon>Lepidoptera</taxon>
        <taxon>Glossata</taxon>
        <taxon>Ditrysia</taxon>
        <taxon>Papilionoidea</taxon>
        <taxon>Nymphalidae</taxon>
        <taxon>Nymphalinae</taxon>
        <taxon>Euphydryas</taxon>
    </lineage>
</organism>
<dbReference type="Gene3D" id="3.40.33.10">
    <property type="entry name" value="CAP"/>
    <property type="match status" value="1"/>
</dbReference>
<keyword evidence="2" id="KW-0964">Secreted</keyword>
<evidence type="ECO:0000259" key="6">
    <source>
        <dbReference type="Pfam" id="PF00188"/>
    </source>
</evidence>
<feature type="coiled-coil region" evidence="3">
    <location>
        <begin position="513"/>
        <end position="540"/>
    </location>
</feature>
<feature type="compositionally biased region" description="Basic residues" evidence="4">
    <location>
        <begin position="586"/>
        <end position="601"/>
    </location>
</feature>
<evidence type="ECO:0000256" key="4">
    <source>
        <dbReference type="SAM" id="MobiDB-lite"/>
    </source>
</evidence>
<comment type="subcellular location">
    <subcellularLocation>
        <location evidence="1">Secreted</location>
    </subcellularLocation>
</comment>
<sequence length="661" mass="77749">MLIKEAVVLALMILYLKCSKVIDENTQALYVSDYCPEIGTCIEGTHVMCMYYDPNRKTGPSCNSVQDFTMTSEIAGSLLHIMNGMRSRVARGLEHGKKKFPKAYGLFKLEWDPELATFAQLWANQCIYEKDLCRATKRFADPGQVTGAVLFTHPEWFPMGDKKKFKYQGFSLEKAKYALLNTLEFWYKSRKEIDPDIIFEKRKWPASLLDNRYLPIIQGSNTHVGCGALAYKKIRMNPGKKNAVIYNWVVLVCNFSTRLREEKLYNTKLPEGGEFTKKCGCPPGYAEDPDCLCYKIEKEKQINCKYGQSKAPVAVLPIFTIENAPPHKLIEKPSMERTYDKTNTKLDENNVLPKQLRLRKSSEINYNRNVDEKHNLNQYERKNNEELTEIRLPEQKLDANLTDKKTKYSPIKKTLHKDYNRFDYEQEKLYHFEDQIKTIKEYDDMEEPVNENENFATIYNTKKENAYRFKDRKNVNFVNIRNLHDLKDNTIYQINKNIDSISMEEDLMPLDKREYYQNKLNKLERKIRQMQNLNRRKYVEARRGDVIPMGLYGSSEKHLKGSQMNGHARESYEYEKAELPEFRKRKTKKKHNVIKKKKSHIKKSEAQDKQKFRRKGKKRDSKRFIKTTLKNIDKDSNLSDSEDNDKMTKPVDIIVHIKMKD</sequence>